<evidence type="ECO:0000256" key="2">
    <source>
        <dbReference type="SAM" id="MobiDB-lite"/>
    </source>
</evidence>
<keyword evidence="1" id="KW-0863">Zinc-finger</keyword>
<dbReference type="Pfam" id="PF06391">
    <property type="entry name" value="MAT1"/>
    <property type="match status" value="1"/>
</dbReference>
<organism evidence="4 5">
    <name type="scientific">Cryptosporidium xiaoi</name>
    <dbReference type="NCBI Taxonomy" id="659607"/>
    <lineage>
        <taxon>Eukaryota</taxon>
        <taxon>Sar</taxon>
        <taxon>Alveolata</taxon>
        <taxon>Apicomplexa</taxon>
        <taxon>Conoidasida</taxon>
        <taxon>Coccidia</taxon>
        <taxon>Eucoccidiorida</taxon>
        <taxon>Eimeriorina</taxon>
        <taxon>Cryptosporidiidae</taxon>
        <taxon>Cryptosporidium</taxon>
    </lineage>
</organism>
<comment type="caution">
    <text evidence="4">The sequence shown here is derived from an EMBL/GenBank/DDBJ whole genome shotgun (WGS) entry which is preliminary data.</text>
</comment>
<protein>
    <submittedName>
        <fullName evidence="4">Ring domain</fullName>
    </submittedName>
</protein>
<dbReference type="EMBL" id="JAWDEY010000036">
    <property type="protein sequence ID" value="KAK6587829.1"/>
    <property type="molecule type" value="Genomic_DNA"/>
</dbReference>
<dbReference type="SUPFAM" id="SSF57850">
    <property type="entry name" value="RING/U-box"/>
    <property type="match status" value="1"/>
</dbReference>
<dbReference type="InterPro" id="IPR001841">
    <property type="entry name" value="Znf_RING"/>
</dbReference>
<gene>
    <name evidence="4" type="ORF">RS030_81449</name>
</gene>
<feature type="domain" description="RING-type" evidence="3">
    <location>
        <begin position="25"/>
        <end position="76"/>
    </location>
</feature>
<proteinExistence type="predicted"/>
<dbReference type="InterPro" id="IPR013083">
    <property type="entry name" value="Znf_RING/FYVE/PHD"/>
</dbReference>
<evidence type="ECO:0000313" key="4">
    <source>
        <dbReference type="EMBL" id="KAK6587829.1"/>
    </source>
</evidence>
<dbReference type="SMART" id="SM00184">
    <property type="entry name" value="RING"/>
    <property type="match status" value="1"/>
</dbReference>
<dbReference type="InterPro" id="IPR015877">
    <property type="entry name" value="MAT1_centre"/>
</dbReference>
<keyword evidence="5" id="KW-1185">Reference proteome</keyword>
<dbReference type="Proteomes" id="UP001311799">
    <property type="component" value="Unassembled WGS sequence"/>
</dbReference>
<dbReference type="AlphaFoldDB" id="A0AAV9XU84"/>
<evidence type="ECO:0000313" key="5">
    <source>
        <dbReference type="Proteomes" id="UP001311799"/>
    </source>
</evidence>
<accession>A0AAV9XU84</accession>
<dbReference type="GO" id="GO:0008270">
    <property type="term" value="F:zinc ion binding"/>
    <property type="evidence" value="ECO:0007669"/>
    <property type="project" value="UniProtKB-KW"/>
</dbReference>
<name>A0AAV9XU84_9CRYT</name>
<evidence type="ECO:0000259" key="3">
    <source>
        <dbReference type="PROSITE" id="PS50089"/>
    </source>
</evidence>
<dbReference type="Pfam" id="PF13639">
    <property type="entry name" value="zf-RING_2"/>
    <property type="match status" value="1"/>
</dbReference>
<feature type="region of interest" description="Disordered" evidence="2">
    <location>
        <begin position="223"/>
        <end position="242"/>
    </location>
</feature>
<keyword evidence="1" id="KW-0862">Zinc</keyword>
<evidence type="ECO:0000256" key="1">
    <source>
        <dbReference type="PROSITE-ProRule" id="PRU00175"/>
    </source>
</evidence>
<reference evidence="4 5" key="1">
    <citation type="submission" date="2023-10" db="EMBL/GenBank/DDBJ databases">
        <title>Comparative genomics analysis reveals potential genetic determinants of host preference in Cryptosporidium xiaoi.</title>
        <authorList>
            <person name="Xiao L."/>
            <person name="Li J."/>
        </authorList>
    </citation>
    <scope>NUCLEOTIDE SEQUENCE [LARGE SCALE GENOMIC DNA]</scope>
    <source>
        <strain evidence="4 5">52996</strain>
    </source>
</reference>
<dbReference type="Gene3D" id="3.30.40.10">
    <property type="entry name" value="Zinc/RING finger domain, C3HC4 (zinc finger)"/>
    <property type="match status" value="1"/>
</dbReference>
<dbReference type="PROSITE" id="PS50089">
    <property type="entry name" value="ZF_RING_2"/>
    <property type="match status" value="1"/>
</dbReference>
<keyword evidence="1" id="KW-0479">Metal-binding</keyword>
<sequence length="299" mass="35028">MSTGIETRGEFPNGNFEAVISPSKCPLCTTDVYFKSDVKIYYGDPCGHCFCSECSDKVNKKNSTVSKTNNNICPVCLNYVRYVLDYEYGETEFLKQESTYRKYVYSIMNESRNDFKDTPCYNDYLEKREDYIYKLIYSSDSEKKIIQERLNQYSKDNQISIFERKTRDETKLKNSIIEIVNQEGIFYEQLNQLSQNTYIDHLQIIHPLQNEYPEFFHNYSNKKDNQNNKNNNNGSGTFALGKNIPNPIDTNITSRDQIQRKNNIPIELRQRAGGFTENIVWNLCKDELLYGFYSQSLIS</sequence>